<dbReference type="Proteomes" id="UP000789901">
    <property type="component" value="Unassembled WGS sequence"/>
</dbReference>
<comment type="caution">
    <text evidence="1">The sequence shown here is derived from an EMBL/GenBank/DDBJ whole genome shotgun (WGS) entry which is preliminary data.</text>
</comment>
<evidence type="ECO:0000313" key="2">
    <source>
        <dbReference type="Proteomes" id="UP000789901"/>
    </source>
</evidence>
<reference evidence="1 2" key="1">
    <citation type="submission" date="2021-06" db="EMBL/GenBank/DDBJ databases">
        <authorList>
            <person name="Kallberg Y."/>
            <person name="Tangrot J."/>
            <person name="Rosling A."/>
        </authorList>
    </citation>
    <scope>NUCLEOTIDE SEQUENCE [LARGE SCALE GENOMIC DNA]</scope>
    <source>
        <strain evidence="1 2">120-4 pot B 10/14</strain>
    </source>
</reference>
<name>A0ABN7UDA6_GIGMA</name>
<proteinExistence type="predicted"/>
<organism evidence="1 2">
    <name type="scientific">Gigaspora margarita</name>
    <dbReference type="NCBI Taxonomy" id="4874"/>
    <lineage>
        <taxon>Eukaryota</taxon>
        <taxon>Fungi</taxon>
        <taxon>Fungi incertae sedis</taxon>
        <taxon>Mucoromycota</taxon>
        <taxon>Glomeromycotina</taxon>
        <taxon>Glomeromycetes</taxon>
        <taxon>Diversisporales</taxon>
        <taxon>Gigasporaceae</taxon>
        <taxon>Gigaspora</taxon>
    </lineage>
</organism>
<sequence>MGSENDYTGSSRYSNKGHQDIILKDPWIDIPKSEESGSKQRMLVEIEMIKRDLKELGIEIALSIREPTRQIDPRIGALQILMIVDITKERGVEHDDWALTNSIYRIYTSNYNRSEGREDSTIIGAAFAIHRDLYPYIHNIQTVAGTMVAIDFYFPKKKRYRLVSIYIPIDKPTIKAETERVLKEWTLSAKRNSIQIKRISYPTWQRRESKTQIDDFWIEAELAFDMDIVEMIKPKTITESDHTILKTTWHTGIEEAIKARLTTANKVKDTEGFLLDKK</sequence>
<dbReference type="EMBL" id="CAJVQB010001810">
    <property type="protein sequence ID" value="CAG8551279.1"/>
    <property type="molecule type" value="Genomic_DNA"/>
</dbReference>
<evidence type="ECO:0000313" key="1">
    <source>
        <dbReference type="EMBL" id="CAG8551279.1"/>
    </source>
</evidence>
<accession>A0ABN7UDA6</accession>
<keyword evidence="2" id="KW-1185">Reference proteome</keyword>
<gene>
    <name evidence="1" type="ORF">GMARGA_LOCUS4570</name>
</gene>
<protein>
    <submittedName>
        <fullName evidence="1">7804_t:CDS:1</fullName>
    </submittedName>
</protein>